<sequence length="235" mass="25731">MSPDTPGGNTPAPPATSAGRSKDNLPQGQLELATLAVAAATEWQASPLGDLLWKTKAQFLTQATAYRASLDTADEADDTIGPNAKRYRELDKLINKKLKFVKGYLAEESEEDDGKSLYEAFGIVREGSNWMLPIAQTDRSRKLQKLLLALKAHGHDKKKFGVAFWQPIADEYAALVADSGKTRGAASDAVGTKNAQEEPLREVLRALIHAIKANYPDEKVCKGVLRKFGFQKEVY</sequence>
<comment type="caution">
    <text evidence="2">The sequence shown here is derived from an EMBL/GenBank/DDBJ whole genome shotgun (WGS) entry which is preliminary data.</text>
</comment>
<evidence type="ECO:0000313" key="2">
    <source>
        <dbReference type="EMBL" id="MDO7873463.1"/>
    </source>
</evidence>
<protein>
    <submittedName>
        <fullName evidence="2">Uncharacterized protein</fullName>
    </submittedName>
</protein>
<organism evidence="2 3">
    <name type="scientific">Hymenobacter aranciens</name>
    <dbReference type="NCBI Taxonomy" id="3063996"/>
    <lineage>
        <taxon>Bacteria</taxon>
        <taxon>Pseudomonadati</taxon>
        <taxon>Bacteroidota</taxon>
        <taxon>Cytophagia</taxon>
        <taxon>Cytophagales</taxon>
        <taxon>Hymenobacteraceae</taxon>
        <taxon>Hymenobacter</taxon>
    </lineage>
</organism>
<name>A0ABT9BA87_9BACT</name>
<feature type="compositionally biased region" description="Low complexity" evidence="1">
    <location>
        <begin position="1"/>
        <end position="19"/>
    </location>
</feature>
<reference evidence="2" key="1">
    <citation type="submission" date="2023-07" db="EMBL/GenBank/DDBJ databases">
        <authorList>
            <person name="Kim M.K."/>
        </authorList>
    </citation>
    <scope>NUCLEOTIDE SEQUENCE</scope>
    <source>
        <strain evidence="2">ASUV-10-1</strain>
    </source>
</reference>
<gene>
    <name evidence="2" type="ORF">Q5H93_01880</name>
</gene>
<dbReference type="RefSeq" id="WP_305004777.1">
    <property type="nucleotide sequence ID" value="NZ_JAUQSY010000001.1"/>
</dbReference>
<evidence type="ECO:0000256" key="1">
    <source>
        <dbReference type="SAM" id="MobiDB-lite"/>
    </source>
</evidence>
<evidence type="ECO:0000313" key="3">
    <source>
        <dbReference type="Proteomes" id="UP001176429"/>
    </source>
</evidence>
<keyword evidence="3" id="KW-1185">Reference proteome</keyword>
<proteinExistence type="predicted"/>
<accession>A0ABT9BA87</accession>
<dbReference type="EMBL" id="JAUQSY010000001">
    <property type="protein sequence ID" value="MDO7873463.1"/>
    <property type="molecule type" value="Genomic_DNA"/>
</dbReference>
<dbReference type="Proteomes" id="UP001176429">
    <property type="component" value="Unassembled WGS sequence"/>
</dbReference>
<feature type="region of interest" description="Disordered" evidence="1">
    <location>
        <begin position="1"/>
        <end position="27"/>
    </location>
</feature>